<gene>
    <name evidence="6" type="ORF">PGTG_13795</name>
</gene>
<feature type="compositionally biased region" description="Low complexity" evidence="5">
    <location>
        <begin position="432"/>
        <end position="458"/>
    </location>
</feature>
<dbReference type="PANTHER" id="PTHR12132">
    <property type="entry name" value="DNA REPAIR AND RECOMBINATION PROTEIN RAD52, RAD59"/>
    <property type="match status" value="1"/>
</dbReference>
<reference key="1">
    <citation type="submission" date="2007-01" db="EMBL/GenBank/DDBJ databases">
        <title>The Genome Sequence of Puccinia graminis f. sp. tritici Strain CRL 75-36-700-3.</title>
        <authorList>
            <consortium name="The Broad Institute Genome Sequencing Platform"/>
            <person name="Birren B."/>
            <person name="Lander E."/>
            <person name="Galagan J."/>
            <person name="Nusbaum C."/>
            <person name="Devon K."/>
            <person name="Cuomo C."/>
            <person name="Jaffe D."/>
            <person name="Butler J."/>
            <person name="Alvarez P."/>
            <person name="Gnerre S."/>
            <person name="Grabherr M."/>
            <person name="Mauceli E."/>
            <person name="Brockman W."/>
            <person name="Young S."/>
            <person name="LaButti K."/>
            <person name="Sykes S."/>
            <person name="DeCaprio D."/>
            <person name="Crawford M."/>
            <person name="Koehrsen M."/>
            <person name="Engels R."/>
            <person name="Montgomery P."/>
            <person name="Pearson M."/>
            <person name="Howarth C."/>
            <person name="Larson L."/>
            <person name="White J."/>
            <person name="Zeng Q."/>
            <person name="Kodira C."/>
            <person name="Yandava C."/>
            <person name="Alvarado L."/>
            <person name="O'Leary S."/>
            <person name="Szabo L."/>
            <person name="Dean R."/>
            <person name="Schein J."/>
        </authorList>
    </citation>
    <scope>NUCLEOTIDE SEQUENCE</scope>
    <source>
        <strain>CRL 75-36-700-3</strain>
    </source>
</reference>
<feature type="compositionally biased region" description="Basic and acidic residues" evidence="5">
    <location>
        <begin position="23"/>
        <end position="33"/>
    </location>
</feature>
<protein>
    <submittedName>
        <fullName evidence="6">DNA repair and recombination protein RAD52</fullName>
    </submittedName>
</protein>
<dbReference type="EMBL" id="DS178310">
    <property type="protein sequence ID" value="EFP87991.1"/>
    <property type="molecule type" value="Genomic_DNA"/>
</dbReference>
<dbReference type="SUPFAM" id="SSF54768">
    <property type="entry name" value="dsRNA-binding domain-like"/>
    <property type="match status" value="1"/>
</dbReference>
<dbReference type="STRING" id="418459.E3KUP1"/>
<dbReference type="InterPro" id="IPR007232">
    <property type="entry name" value="Rad52_Rad59_Rad22"/>
</dbReference>
<dbReference type="GO" id="GO:0006312">
    <property type="term" value="P:mitotic recombination"/>
    <property type="evidence" value="ECO:0000318"/>
    <property type="project" value="GO_Central"/>
</dbReference>
<keyword evidence="2" id="KW-0227">DNA damage</keyword>
<evidence type="ECO:0000256" key="4">
    <source>
        <dbReference type="ARBA" id="ARBA00023204"/>
    </source>
</evidence>
<evidence type="ECO:0000256" key="1">
    <source>
        <dbReference type="ARBA" id="ARBA00006638"/>
    </source>
</evidence>
<dbReference type="OrthoDB" id="206565at2759"/>
<dbReference type="InParanoid" id="E3KUP1"/>
<feature type="region of interest" description="Disordered" evidence="5">
    <location>
        <begin position="246"/>
        <end position="299"/>
    </location>
</feature>
<feature type="compositionally biased region" description="Low complexity" evidence="5">
    <location>
        <begin position="1"/>
        <end position="22"/>
    </location>
</feature>
<feature type="compositionally biased region" description="Acidic residues" evidence="5">
    <location>
        <begin position="365"/>
        <end position="389"/>
    </location>
</feature>
<feature type="region of interest" description="Disordered" evidence="5">
    <location>
        <begin position="1"/>
        <end position="74"/>
    </location>
</feature>
<dbReference type="GO" id="GO:0045002">
    <property type="term" value="P:double-strand break repair via single-strand annealing"/>
    <property type="evidence" value="ECO:0000318"/>
    <property type="project" value="GO_Central"/>
</dbReference>
<proteinExistence type="inferred from homology"/>
<feature type="region of interest" description="Disordered" evidence="5">
    <location>
        <begin position="328"/>
        <end position="537"/>
    </location>
</feature>
<evidence type="ECO:0000313" key="7">
    <source>
        <dbReference type="Proteomes" id="UP000008783"/>
    </source>
</evidence>
<feature type="compositionally biased region" description="Gly residues" evidence="5">
    <location>
        <begin position="422"/>
        <end position="431"/>
    </location>
</feature>
<evidence type="ECO:0000256" key="3">
    <source>
        <dbReference type="ARBA" id="ARBA00023172"/>
    </source>
</evidence>
<dbReference type="eggNOG" id="KOG4141">
    <property type="taxonomic scope" value="Eukaryota"/>
</dbReference>
<dbReference type="AlphaFoldDB" id="E3KUP1"/>
<evidence type="ECO:0000256" key="2">
    <source>
        <dbReference type="ARBA" id="ARBA00022763"/>
    </source>
</evidence>
<evidence type="ECO:0000256" key="5">
    <source>
        <dbReference type="SAM" id="MobiDB-lite"/>
    </source>
</evidence>
<dbReference type="OMA" id="HASACGV"/>
<dbReference type="GO" id="GO:0003697">
    <property type="term" value="F:single-stranded DNA binding"/>
    <property type="evidence" value="ECO:0007669"/>
    <property type="project" value="UniProtKB-ARBA"/>
</dbReference>
<dbReference type="HOGENOM" id="CLU_533324_0_0_1"/>
<dbReference type="Pfam" id="PF04098">
    <property type="entry name" value="Rad52_Rad22"/>
    <property type="match status" value="1"/>
</dbReference>
<dbReference type="RefSeq" id="XP_003332410.1">
    <property type="nucleotide sequence ID" value="XM_003332362.2"/>
</dbReference>
<keyword evidence="7" id="KW-1185">Reference proteome</keyword>
<name>E3KUP1_PUCGT</name>
<dbReference type="KEGG" id="pgr:PGTG_13795"/>
<dbReference type="InterPro" id="IPR041247">
    <property type="entry name" value="Rad52_fam"/>
</dbReference>
<sequence length="569" mass="62430">MWSLQLQPPQRKLRLSLSTSESTRTRTEREPKQKSMSSHLDSKPGAHHQNVKQEPIAGSSRSTGHPNREPSELQSILSKQLGPEFLSSRPGAGGSKLTYIEGWRVIALANEIFGYDGWSSETKSIEVDFVDQTSEGRFNVGVSATVKISLRNGGSHEDVGYGKLENSRSKADALDKCKKEAVTDALKRTLRTFGNLMGNCLYDKTYLNNVKTMQAQKEKFMPSKLYRPDHVTNTSRLSNIQAETKSFKETVSTSEEEEKVIQKPTTTTTITTTRPAPAPLLNKPSPQTLASKQPTTAQFVSKPSAIRHFPSKPAVAPPPRPILLHTEAEKNKNTRISPPVPVPQLTTSKRKFQEEEAAVGKQREEDEEEEDEEEEDEPTMNEEEEEGEETSLAPPPATLSDKYFEFDEAELAELAQAESSCGIGGKGGGGSPDESGLITDTSLVTTDGDTTTSNTTILGDDRHLPSKGAVQPKPLSSNPTRPPPPPARLGNNGVGKVASAGQLPAIKSNVPSVQSSIRYPSGPHPPRKPSLLNPQPHQLQLQQHKHPQQLYHHQHQVNRTVKKVRTSND</sequence>
<feature type="compositionally biased region" description="Polar residues" evidence="5">
    <location>
        <begin position="284"/>
        <end position="299"/>
    </location>
</feature>
<dbReference type="VEuPathDB" id="FungiDB:PGTG_13795"/>
<comment type="similarity">
    <text evidence="1">Belongs to the RAD52 family.</text>
</comment>
<feature type="compositionally biased region" description="Low complexity" evidence="5">
    <location>
        <begin position="412"/>
        <end position="421"/>
    </location>
</feature>
<accession>E3KUP1</accession>
<keyword evidence="4" id="KW-0234">DNA repair</keyword>
<reference evidence="7" key="2">
    <citation type="journal article" date="2011" name="Proc. Natl. Acad. Sci. U.S.A.">
        <title>Obligate biotrophy features unraveled by the genomic analysis of rust fungi.</title>
        <authorList>
            <person name="Duplessis S."/>
            <person name="Cuomo C.A."/>
            <person name="Lin Y.-C."/>
            <person name="Aerts A."/>
            <person name="Tisserant E."/>
            <person name="Veneault-Fourrey C."/>
            <person name="Joly D.L."/>
            <person name="Hacquard S."/>
            <person name="Amselem J."/>
            <person name="Cantarel B.L."/>
            <person name="Chiu R."/>
            <person name="Coutinho P.M."/>
            <person name="Feau N."/>
            <person name="Field M."/>
            <person name="Frey P."/>
            <person name="Gelhaye E."/>
            <person name="Goldberg J."/>
            <person name="Grabherr M.G."/>
            <person name="Kodira C.D."/>
            <person name="Kohler A."/>
            <person name="Kuees U."/>
            <person name="Lindquist E.A."/>
            <person name="Lucas S.M."/>
            <person name="Mago R."/>
            <person name="Mauceli E."/>
            <person name="Morin E."/>
            <person name="Murat C."/>
            <person name="Pangilinan J.L."/>
            <person name="Park R."/>
            <person name="Pearson M."/>
            <person name="Quesneville H."/>
            <person name="Rouhier N."/>
            <person name="Sakthikumar S."/>
            <person name="Salamov A.A."/>
            <person name="Schmutz J."/>
            <person name="Selles B."/>
            <person name="Shapiro H."/>
            <person name="Tanguay P."/>
            <person name="Tuskan G.A."/>
            <person name="Henrissat B."/>
            <person name="Van de Peer Y."/>
            <person name="Rouze P."/>
            <person name="Ellis J.G."/>
            <person name="Dodds P.N."/>
            <person name="Schein J.E."/>
            <person name="Zhong S."/>
            <person name="Hamelin R.C."/>
            <person name="Grigoriev I.V."/>
            <person name="Szabo L.J."/>
            <person name="Martin F."/>
        </authorList>
    </citation>
    <scope>NUCLEOTIDE SEQUENCE [LARGE SCALE GENOMIC DNA]</scope>
    <source>
        <strain evidence="7">CRL 75-36-700-3 / race SCCL</strain>
    </source>
</reference>
<dbReference type="FunFam" id="3.30.390.80:FF:000001">
    <property type="entry name" value="DNA repair protein RAD52 homolog"/>
    <property type="match status" value="1"/>
</dbReference>
<keyword evidence="3" id="KW-0233">DNA recombination</keyword>
<evidence type="ECO:0000313" key="6">
    <source>
        <dbReference type="EMBL" id="EFP87991.1"/>
    </source>
</evidence>
<dbReference type="PANTHER" id="PTHR12132:SF1">
    <property type="entry name" value="DNA REPAIR PROTEIN RAD52 HOMOLOG"/>
    <property type="match status" value="1"/>
</dbReference>
<dbReference type="Proteomes" id="UP000008783">
    <property type="component" value="Unassembled WGS sequence"/>
</dbReference>
<feature type="compositionally biased region" description="Polar residues" evidence="5">
    <location>
        <begin position="509"/>
        <end position="518"/>
    </location>
</feature>
<dbReference type="GO" id="GO:0005634">
    <property type="term" value="C:nucleus"/>
    <property type="evidence" value="ECO:0000318"/>
    <property type="project" value="GO_Central"/>
</dbReference>
<dbReference type="GO" id="GO:0000724">
    <property type="term" value="P:double-strand break repair via homologous recombination"/>
    <property type="evidence" value="ECO:0000318"/>
    <property type="project" value="GO_Central"/>
</dbReference>
<organism evidence="6 7">
    <name type="scientific">Puccinia graminis f. sp. tritici (strain CRL 75-36-700-3 / race SCCL)</name>
    <name type="common">Black stem rust fungus</name>
    <dbReference type="NCBI Taxonomy" id="418459"/>
    <lineage>
        <taxon>Eukaryota</taxon>
        <taxon>Fungi</taxon>
        <taxon>Dikarya</taxon>
        <taxon>Basidiomycota</taxon>
        <taxon>Pucciniomycotina</taxon>
        <taxon>Pucciniomycetes</taxon>
        <taxon>Pucciniales</taxon>
        <taxon>Pucciniaceae</taxon>
        <taxon>Puccinia</taxon>
    </lineage>
</organism>
<dbReference type="Gene3D" id="3.30.390.80">
    <property type="entry name" value="DNA repair protein Rad52/59/22"/>
    <property type="match status" value="1"/>
</dbReference>
<dbReference type="InterPro" id="IPR042525">
    <property type="entry name" value="Rad52_Rad59_Rad22_sf"/>
</dbReference>
<dbReference type="GeneID" id="10535050"/>